<proteinExistence type="predicted"/>
<dbReference type="Proteomes" id="UP000326380">
    <property type="component" value="Unassembled WGS sequence"/>
</dbReference>
<accession>A0A7L4ZYD2</accession>
<dbReference type="RefSeq" id="WP_151078465.1">
    <property type="nucleotide sequence ID" value="NZ_CP047647.1"/>
</dbReference>
<gene>
    <name evidence="1" type="ORF">F0P96_08650</name>
</gene>
<reference evidence="1 2" key="1">
    <citation type="submission" date="2019-09" db="EMBL/GenBank/DDBJ databases">
        <title>Genome sequence of Hymenobacter sp. M3.</title>
        <authorList>
            <person name="Srinivasan S."/>
        </authorList>
    </citation>
    <scope>NUCLEOTIDE SEQUENCE [LARGE SCALE GENOMIC DNA]</scope>
    <source>
        <strain evidence="1 2">M3</strain>
    </source>
</reference>
<name>A0A7L4ZYD2_9BACT</name>
<dbReference type="EMBL" id="VTWU01000003">
    <property type="protein sequence ID" value="KAA9333044.1"/>
    <property type="molecule type" value="Genomic_DNA"/>
</dbReference>
<sequence>MVTKRTSFRWVLAWLLFYGLGLPYCVPVLLDWLNRPSDRWVVYGMLGMAVVGGLVALSLYQAARALLRRFQPPSTPSSTSYLHERDSTRD</sequence>
<keyword evidence="2" id="KW-1185">Reference proteome</keyword>
<comment type="caution">
    <text evidence="1">The sequence shown here is derived from an EMBL/GenBank/DDBJ whole genome shotgun (WGS) entry which is preliminary data.</text>
</comment>
<evidence type="ECO:0000313" key="1">
    <source>
        <dbReference type="EMBL" id="KAA9333044.1"/>
    </source>
</evidence>
<dbReference type="AlphaFoldDB" id="A0A7L4ZYD2"/>
<organism evidence="1 2">
    <name type="scientific">Hymenobacter busanensis</name>
    <dbReference type="NCBI Taxonomy" id="2607656"/>
    <lineage>
        <taxon>Bacteria</taxon>
        <taxon>Pseudomonadati</taxon>
        <taxon>Bacteroidota</taxon>
        <taxon>Cytophagia</taxon>
        <taxon>Cytophagales</taxon>
        <taxon>Hymenobacteraceae</taxon>
        <taxon>Hymenobacter</taxon>
    </lineage>
</organism>
<evidence type="ECO:0000313" key="2">
    <source>
        <dbReference type="Proteomes" id="UP000326380"/>
    </source>
</evidence>
<protein>
    <submittedName>
        <fullName evidence="1">Uncharacterized protein</fullName>
    </submittedName>
</protein>